<protein>
    <submittedName>
        <fullName evidence="1">DUF2237 domain-containing protein</fullName>
    </submittedName>
</protein>
<sequence length="149" mass="16063">MLDVARRVTWQAGGVTSERNVLGGPLQECGLDPVTGYYRDGSCNCGPDDLGRHAVCAVMTEDFLAHQAGVGNDLVTPRPEWHFPGLRPGDRWCVVAARWLQAHQDGAAAPVVLAATNERALEIIDLAVLQRYAVDVPDDPSALLDHPQA</sequence>
<organism evidence="1 2">
    <name type="scientific">Nostocoides vanveenii</name>
    <dbReference type="NCBI Taxonomy" id="330835"/>
    <lineage>
        <taxon>Bacteria</taxon>
        <taxon>Bacillati</taxon>
        <taxon>Actinomycetota</taxon>
        <taxon>Actinomycetes</taxon>
        <taxon>Micrococcales</taxon>
        <taxon>Intrasporangiaceae</taxon>
        <taxon>Nostocoides</taxon>
    </lineage>
</organism>
<dbReference type="Gene3D" id="3.30.56.110">
    <property type="entry name" value="Protein of unknown function DUF2237"/>
    <property type="match status" value="1"/>
</dbReference>
<proteinExistence type="predicted"/>
<name>A0ABP4WC51_9MICO</name>
<dbReference type="PANTHER" id="PTHR37466:SF1">
    <property type="entry name" value="SLR1628 PROTEIN"/>
    <property type="match status" value="1"/>
</dbReference>
<dbReference type="Pfam" id="PF09996">
    <property type="entry name" value="DUF2237"/>
    <property type="match status" value="1"/>
</dbReference>
<gene>
    <name evidence="1" type="ORF">GCM10009810_09130</name>
</gene>
<evidence type="ECO:0000313" key="2">
    <source>
        <dbReference type="Proteomes" id="UP001501475"/>
    </source>
</evidence>
<dbReference type="Proteomes" id="UP001501475">
    <property type="component" value="Unassembled WGS sequence"/>
</dbReference>
<evidence type="ECO:0000313" key="1">
    <source>
        <dbReference type="EMBL" id="GAA1750970.1"/>
    </source>
</evidence>
<accession>A0ABP4WC51</accession>
<dbReference type="EMBL" id="BAAAPN010000024">
    <property type="protein sequence ID" value="GAA1750970.1"/>
    <property type="molecule type" value="Genomic_DNA"/>
</dbReference>
<comment type="caution">
    <text evidence="1">The sequence shown here is derived from an EMBL/GenBank/DDBJ whole genome shotgun (WGS) entry which is preliminary data.</text>
</comment>
<dbReference type="PANTHER" id="PTHR37466">
    <property type="entry name" value="SLR1628 PROTEIN"/>
    <property type="match status" value="1"/>
</dbReference>
<dbReference type="InterPro" id="IPR018714">
    <property type="entry name" value="DUF2237"/>
</dbReference>
<keyword evidence="2" id="KW-1185">Reference proteome</keyword>
<reference evidence="2" key="1">
    <citation type="journal article" date="2019" name="Int. J. Syst. Evol. Microbiol.">
        <title>The Global Catalogue of Microorganisms (GCM) 10K type strain sequencing project: providing services to taxonomists for standard genome sequencing and annotation.</title>
        <authorList>
            <consortium name="The Broad Institute Genomics Platform"/>
            <consortium name="The Broad Institute Genome Sequencing Center for Infectious Disease"/>
            <person name="Wu L."/>
            <person name="Ma J."/>
        </authorList>
    </citation>
    <scope>NUCLEOTIDE SEQUENCE [LARGE SCALE GENOMIC DNA]</scope>
    <source>
        <strain evidence="2">JCM 15591</strain>
    </source>
</reference>